<reference evidence="21 22" key="1">
    <citation type="journal article" date="2018" name="Evol. Lett.">
        <title>Horizontal gene cluster transfer increased hallucinogenic mushroom diversity.</title>
        <authorList>
            <person name="Reynolds H.T."/>
            <person name="Vijayakumar V."/>
            <person name="Gluck-Thaler E."/>
            <person name="Korotkin H.B."/>
            <person name="Matheny P.B."/>
            <person name="Slot J.C."/>
        </authorList>
    </citation>
    <scope>NUCLEOTIDE SEQUENCE [LARGE SCALE GENOMIC DNA]</scope>
    <source>
        <strain evidence="21 22">2629</strain>
    </source>
</reference>
<evidence type="ECO:0000256" key="5">
    <source>
        <dbReference type="ARBA" id="ARBA00044884"/>
    </source>
</evidence>
<evidence type="ECO:0000256" key="15">
    <source>
        <dbReference type="ARBA" id="ARBA00044985"/>
    </source>
</evidence>
<comment type="catalytic activity">
    <reaction evidence="3">
        <text>L-histidyl-glycine(out) = L-histidyl-glycine(in)</text>
        <dbReference type="Rhea" id="RHEA:79395"/>
        <dbReference type="ChEBI" id="CHEBI:229957"/>
    </reaction>
</comment>
<comment type="catalytic activity">
    <reaction evidence="4">
        <text>L-alpha-aminoacyl-L-arginine(out) = L-alpha-aminoacyl-L-arginine(in)</text>
        <dbReference type="Rhea" id="RHEA:79367"/>
        <dbReference type="ChEBI" id="CHEBI:229968"/>
    </reaction>
</comment>
<evidence type="ECO:0000256" key="14">
    <source>
        <dbReference type="ARBA" id="ARBA00044924"/>
    </source>
</evidence>
<dbReference type="AlphaFoldDB" id="A0A409YV39"/>
<evidence type="ECO:0000256" key="19">
    <source>
        <dbReference type="SAM" id="MobiDB-lite"/>
    </source>
</evidence>
<dbReference type="Gene3D" id="1.20.1250.20">
    <property type="entry name" value="MFS general substrate transporter like domains"/>
    <property type="match status" value="1"/>
</dbReference>
<evidence type="ECO:0000256" key="6">
    <source>
        <dbReference type="ARBA" id="ARBA00044891"/>
    </source>
</evidence>
<comment type="catalytic activity">
    <reaction evidence="11">
        <text>L-arginyl-glycine(out) = L-arginyl-glycine(in)</text>
        <dbReference type="Rhea" id="RHEA:79391"/>
        <dbReference type="ChEBI" id="CHEBI:229955"/>
    </reaction>
</comment>
<evidence type="ECO:0000256" key="20">
    <source>
        <dbReference type="SAM" id="Phobius"/>
    </source>
</evidence>
<evidence type="ECO:0000256" key="1">
    <source>
        <dbReference type="ARBA" id="ARBA00004141"/>
    </source>
</evidence>
<feature type="transmembrane region" description="Helical" evidence="20">
    <location>
        <begin position="12"/>
        <end position="33"/>
    </location>
</feature>
<feature type="region of interest" description="Disordered" evidence="19">
    <location>
        <begin position="674"/>
        <end position="702"/>
    </location>
</feature>
<feature type="transmembrane region" description="Helical" evidence="20">
    <location>
        <begin position="526"/>
        <end position="546"/>
    </location>
</feature>
<organism evidence="21 22">
    <name type="scientific">Panaeolus cyanescens</name>
    <dbReference type="NCBI Taxonomy" id="181874"/>
    <lineage>
        <taxon>Eukaryota</taxon>
        <taxon>Fungi</taxon>
        <taxon>Dikarya</taxon>
        <taxon>Basidiomycota</taxon>
        <taxon>Agaricomycotina</taxon>
        <taxon>Agaricomycetes</taxon>
        <taxon>Agaricomycetidae</taxon>
        <taxon>Agaricales</taxon>
        <taxon>Agaricineae</taxon>
        <taxon>Galeropsidaceae</taxon>
        <taxon>Panaeolus</taxon>
    </lineage>
</organism>
<gene>
    <name evidence="21" type="ORF">CVT24_011576</name>
</gene>
<comment type="subcellular location">
    <subcellularLocation>
        <location evidence="1">Membrane</location>
        <topology evidence="1">Multi-pass membrane protein</topology>
    </subcellularLocation>
</comment>
<comment type="catalytic activity">
    <reaction evidence="12">
        <text>L-histidyl-L-alpha-amino acid(out) = L-histidyl-L-alpha-amino acid(in)</text>
        <dbReference type="Rhea" id="RHEA:79379"/>
        <dbReference type="ChEBI" id="CHEBI:229964"/>
    </reaction>
</comment>
<feature type="transmembrane region" description="Helical" evidence="20">
    <location>
        <begin position="120"/>
        <end position="139"/>
    </location>
</feature>
<comment type="caution">
    <text evidence="21">The sequence shown here is derived from an EMBL/GenBank/DDBJ whole genome shotgun (WGS) entry which is preliminary data.</text>
</comment>
<comment type="catalytic activity">
    <reaction evidence="9">
        <text>L-arginyl-L-alpha-amino acid(out) = L-arginyl-L-alpha-amino acid(in)</text>
        <dbReference type="Rhea" id="RHEA:79371"/>
        <dbReference type="ChEBI" id="CHEBI:84315"/>
    </reaction>
</comment>
<dbReference type="InParanoid" id="A0A409YV39"/>
<protein>
    <recommendedName>
        <fullName evidence="15">Lysosomal dipeptide transporter MFSD1</fullName>
    </recommendedName>
    <alternativeName>
        <fullName evidence="16">Major facilitator superfamily domain-containing protein 1</fullName>
    </alternativeName>
</protein>
<dbReference type="PANTHER" id="PTHR23512">
    <property type="entry name" value="MAJOR FACILITATOR SUPERFAMILY DOMAIN-CONTAINING PROTEIN 1"/>
    <property type="match status" value="1"/>
</dbReference>
<feature type="compositionally biased region" description="Polar residues" evidence="19">
    <location>
        <begin position="685"/>
        <end position="694"/>
    </location>
</feature>
<feature type="transmembrane region" description="Helical" evidence="20">
    <location>
        <begin position="628"/>
        <end position="650"/>
    </location>
</feature>
<dbReference type="InterPro" id="IPR052187">
    <property type="entry name" value="MFSD1"/>
</dbReference>
<evidence type="ECO:0000256" key="12">
    <source>
        <dbReference type="ARBA" id="ARBA00044912"/>
    </source>
</evidence>
<comment type="catalytic activity">
    <reaction evidence="6">
        <text>L-lysyl-L-alpha-amino acid(out) = L-lysyl-L-alpha-amino acid(in)</text>
        <dbReference type="Rhea" id="RHEA:79387"/>
        <dbReference type="ChEBI" id="CHEBI:229965"/>
    </reaction>
</comment>
<evidence type="ECO:0000313" key="22">
    <source>
        <dbReference type="Proteomes" id="UP000284842"/>
    </source>
</evidence>
<comment type="function">
    <text evidence="17">Lysosomal dipeptide uniporter that selectively exports lysine, arginine or histidine-containing dipeptides with a net positive charge from the lysosome lumen into the cytosol. Could play a role in a specific type of protein O-glycosylation indirectly regulating macrophages migration and tissue invasion. Also essential for liver homeostasis.</text>
</comment>
<feature type="transmembrane region" description="Helical" evidence="20">
    <location>
        <begin position="45"/>
        <end position="70"/>
    </location>
</feature>
<feature type="transmembrane region" description="Helical" evidence="20">
    <location>
        <begin position="349"/>
        <end position="371"/>
    </location>
</feature>
<dbReference type="SUPFAM" id="SSF103473">
    <property type="entry name" value="MFS general substrate transporter"/>
    <property type="match status" value="1"/>
</dbReference>
<comment type="catalytic activity">
    <reaction evidence="5">
        <text>L-alpha-aminoacyl-L-histidine(out) = L-alpha-aminoacyl-L-histidine(in)</text>
        <dbReference type="Rhea" id="RHEA:79375"/>
        <dbReference type="ChEBI" id="CHEBI:229967"/>
    </reaction>
</comment>
<name>A0A409YV39_9AGAR</name>
<comment type="catalytic activity">
    <reaction evidence="8">
        <text>L-aspartyl-L-lysine(out) = L-aspartyl-L-lysine(in)</text>
        <dbReference type="Rhea" id="RHEA:79411"/>
        <dbReference type="ChEBI" id="CHEBI:229953"/>
    </reaction>
</comment>
<dbReference type="PANTHER" id="PTHR23512:SF12">
    <property type="entry name" value="TRANSPORTER, PUTATIVE (AFU_ORTHOLOGUE AFUA_4G00260)-RELATED"/>
    <property type="match status" value="1"/>
</dbReference>
<evidence type="ECO:0000256" key="2">
    <source>
        <dbReference type="ARBA" id="ARBA00044876"/>
    </source>
</evidence>
<keyword evidence="20" id="KW-0472">Membrane</keyword>
<comment type="catalytic activity">
    <reaction evidence="14">
        <text>L-lysyl-glycine(out) = L-lysyl-glycine(in)</text>
        <dbReference type="Rhea" id="RHEA:79407"/>
        <dbReference type="ChEBI" id="CHEBI:191202"/>
    </reaction>
</comment>
<feature type="transmembrane region" description="Helical" evidence="20">
    <location>
        <begin position="501"/>
        <end position="520"/>
    </location>
</feature>
<feature type="transmembrane region" description="Helical" evidence="20">
    <location>
        <begin position="319"/>
        <end position="343"/>
    </location>
</feature>
<sequence>MPFLEAHYHPFLFAMMMLCGIAELGLTSFLISAGNENGTWPSPRYHALLIMFCFNASWTLLFSSTYMLWYVDGASHFLANIASSVIWILITTILWFRLDRTRRCRPELSPTPHLSYHVKLIYYNLWTFILLFFPSLMSLRIPQQSDRSANYRQVVCDQLLQESNQHDDSDSERYIPAESEGLLGSLSDTDHNFNDSDSIQSSFTTESATSRKRRRRTFLVRAVALMCACSLSIGSHYASNILGPLKSRLQRELGTSHTEFGLMLSAFSLNSTWTPLVGGVLASRLGTTLTSIMATGVILLGQLMLLCGDIWKDVRFMTLGLFIFGLGVSPLAVVQETIIVRFFKSHGLGLSMAFGLIAGKGASFVAARTSYPLTERFGSRAPFYVATSLAAMSVVINLVYIVISKWLVEEAGAELEAPDISQEARERQVTNLTEAQALNKVAEKKKVHFHQISKLGDVFWAYIALNVFCGMIWSPFTHLAANIIENRYSMGEEDASNTASYLLAGPLILYPLCGYLVDTYKHRPIILQLLVLSSILTMSAYTWLALPPSWTQTPIPAIASFALGHGFSPLLLVVIVPRIVPLKYISTTLGAHKSMEQTGSTLFQTLAGLLLDLKQVKKNQAGAQALQYLLHVFLGLNFLQSCMIFLMGYLQYRKELEEKSSSQRISIADEGQPLIDNSSHRRHSSGATQSSTATHGPGVRRRRHEVQRGILFSTVSLALVGTAWILFMFTAWKKLGRHTPQQ</sequence>
<comment type="catalytic activity">
    <reaction evidence="7">
        <text>L-alpha-aminoacyl-L-lysine(out) = L-alpha-aminoacyl-L-lysine(in)</text>
        <dbReference type="Rhea" id="RHEA:79383"/>
        <dbReference type="ChEBI" id="CHEBI:229966"/>
    </reaction>
</comment>
<dbReference type="InterPro" id="IPR036259">
    <property type="entry name" value="MFS_trans_sf"/>
</dbReference>
<feature type="transmembrane region" description="Helical" evidence="20">
    <location>
        <begin position="77"/>
        <end position="98"/>
    </location>
</feature>
<keyword evidence="22" id="KW-1185">Reference proteome</keyword>
<proteinExistence type="predicted"/>
<accession>A0A409YV39</accession>
<evidence type="ECO:0000313" key="21">
    <source>
        <dbReference type="EMBL" id="PPR06886.1"/>
    </source>
</evidence>
<comment type="catalytic activity">
    <reaction evidence="2">
        <text>L-lysyl-L-alanine(out) = L-lysyl-L-alanine(in)</text>
        <dbReference type="Rhea" id="RHEA:79399"/>
        <dbReference type="ChEBI" id="CHEBI:229954"/>
    </reaction>
</comment>
<feature type="transmembrane region" description="Helical" evidence="20">
    <location>
        <begin position="459"/>
        <end position="481"/>
    </location>
</feature>
<dbReference type="GO" id="GO:0016020">
    <property type="term" value="C:membrane"/>
    <property type="evidence" value="ECO:0007669"/>
    <property type="project" value="UniProtKB-SubCell"/>
</dbReference>
<dbReference type="InterPro" id="IPR011701">
    <property type="entry name" value="MFS"/>
</dbReference>
<feature type="transmembrane region" description="Helical" evidence="20">
    <location>
        <begin position="710"/>
        <end position="732"/>
    </location>
</feature>
<comment type="catalytic activity">
    <reaction evidence="13">
        <text>L-alanyl-L-lysine(out) = L-alanyl-L-lysine(in)</text>
        <dbReference type="Rhea" id="RHEA:79415"/>
        <dbReference type="ChEBI" id="CHEBI:192470"/>
    </reaction>
</comment>
<evidence type="ECO:0000256" key="3">
    <source>
        <dbReference type="ARBA" id="ARBA00044878"/>
    </source>
</evidence>
<evidence type="ECO:0000256" key="7">
    <source>
        <dbReference type="ARBA" id="ARBA00044893"/>
    </source>
</evidence>
<dbReference type="STRING" id="181874.A0A409YV39"/>
<dbReference type="GO" id="GO:0022857">
    <property type="term" value="F:transmembrane transporter activity"/>
    <property type="evidence" value="ECO:0007669"/>
    <property type="project" value="InterPro"/>
</dbReference>
<evidence type="ECO:0000256" key="9">
    <source>
        <dbReference type="ARBA" id="ARBA00044899"/>
    </source>
</evidence>
<comment type="subunit">
    <text evidence="18">Homodimer. Interacts with lysosomal protein GLMP (via lumenal domain); the interaction starts while both proteins are still in the endoplasmic reticulum and is required for stabilization of MFSD1 in lysosomes but has no direct effect on its targeting to lysosomes or transporter activity.</text>
</comment>
<dbReference type="OrthoDB" id="10255148at2759"/>
<evidence type="ECO:0000256" key="8">
    <source>
        <dbReference type="ARBA" id="ARBA00044898"/>
    </source>
</evidence>
<keyword evidence="20" id="KW-0812">Transmembrane</keyword>
<evidence type="ECO:0000256" key="17">
    <source>
        <dbReference type="ARBA" id="ARBA00045709"/>
    </source>
</evidence>
<dbReference type="Pfam" id="PF07690">
    <property type="entry name" value="MFS_1"/>
    <property type="match status" value="1"/>
</dbReference>
<feature type="transmembrane region" description="Helical" evidence="20">
    <location>
        <begin position="285"/>
        <end position="307"/>
    </location>
</feature>
<feature type="transmembrane region" description="Helical" evidence="20">
    <location>
        <begin position="218"/>
        <end position="238"/>
    </location>
</feature>
<comment type="catalytic activity">
    <reaction evidence="10">
        <text>L-lysyl-L-lysine(out) = L-lysyl-L-lysine(in)</text>
        <dbReference type="Rhea" id="RHEA:79403"/>
        <dbReference type="ChEBI" id="CHEBI:229956"/>
    </reaction>
</comment>
<dbReference type="EMBL" id="NHTK01000564">
    <property type="protein sequence ID" value="PPR06886.1"/>
    <property type="molecule type" value="Genomic_DNA"/>
</dbReference>
<dbReference type="Proteomes" id="UP000284842">
    <property type="component" value="Unassembled WGS sequence"/>
</dbReference>
<evidence type="ECO:0000256" key="11">
    <source>
        <dbReference type="ARBA" id="ARBA00044903"/>
    </source>
</evidence>
<evidence type="ECO:0000256" key="16">
    <source>
        <dbReference type="ARBA" id="ARBA00045018"/>
    </source>
</evidence>
<feature type="transmembrane region" description="Helical" evidence="20">
    <location>
        <begin position="383"/>
        <end position="403"/>
    </location>
</feature>
<evidence type="ECO:0000256" key="13">
    <source>
        <dbReference type="ARBA" id="ARBA00044919"/>
    </source>
</evidence>
<keyword evidence="20" id="KW-1133">Transmembrane helix</keyword>
<evidence type="ECO:0000256" key="4">
    <source>
        <dbReference type="ARBA" id="ARBA00044881"/>
    </source>
</evidence>
<evidence type="ECO:0000256" key="18">
    <source>
        <dbReference type="ARBA" id="ARBA00046376"/>
    </source>
</evidence>
<evidence type="ECO:0000256" key="10">
    <source>
        <dbReference type="ARBA" id="ARBA00044900"/>
    </source>
</evidence>